<reference evidence="3" key="1">
    <citation type="journal article" date="2020" name="Nat. Commun.">
        <title>Genome sequence of the cluster root forming white lupin.</title>
        <authorList>
            <person name="Hufnagel B."/>
            <person name="Marques A."/>
            <person name="Soriano A."/>
            <person name="Marques L."/>
            <person name="Divol F."/>
            <person name="Doumas P."/>
            <person name="Sallet E."/>
            <person name="Mancinotti D."/>
            <person name="Carrere S."/>
            <person name="Marande W."/>
            <person name="Arribat S."/>
            <person name="Keller J."/>
            <person name="Huneau C."/>
            <person name="Blein T."/>
            <person name="Aime D."/>
            <person name="Laguerre M."/>
            <person name="Taylor J."/>
            <person name="Schubert V."/>
            <person name="Nelson M."/>
            <person name="Geu-Flores F."/>
            <person name="Crespi M."/>
            <person name="Gallardo-Guerrero K."/>
            <person name="Delaux P.-M."/>
            <person name="Salse J."/>
            <person name="Berges H."/>
            <person name="Guyot R."/>
            <person name="Gouzy J."/>
            <person name="Peret B."/>
        </authorList>
    </citation>
    <scope>NUCLEOTIDE SEQUENCE [LARGE SCALE GENOMIC DNA]</scope>
    <source>
        <strain evidence="3">cv. Amiga</strain>
    </source>
</reference>
<feature type="transmembrane region" description="Helical" evidence="1">
    <location>
        <begin position="30"/>
        <end position="48"/>
    </location>
</feature>
<evidence type="ECO:0000313" key="3">
    <source>
        <dbReference type="Proteomes" id="UP000447434"/>
    </source>
</evidence>
<dbReference type="Proteomes" id="UP000447434">
    <property type="component" value="Chromosome 13"/>
</dbReference>
<proteinExistence type="predicted"/>
<accession>A0A6A4PKA7</accession>
<keyword evidence="3" id="KW-1185">Reference proteome</keyword>
<organism evidence="2 3">
    <name type="scientific">Lupinus albus</name>
    <name type="common">White lupine</name>
    <name type="synonym">Lupinus termis</name>
    <dbReference type="NCBI Taxonomy" id="3870"/>
    <lineage>
        <taxon>Eukaryota</taxon>
        <taxon>Viridiplantae</taxon>
        <taxon>Streptophyta</taxon>
        <taxon>Embryophyta</taxon>
        <taxon>Tracheophyta</taxon>
        <taxon>Spermatophyta</taxon>
        <taxon>Magnoliopsida</taxon>
        <taxon>eudicotyledons</taxon>
        <taxon>Gunneridae</taxon>
        <taxon>Pentapetalae</taxon>
        <taxon>rosids</taxon>
        <taxon>fabids</taxon>
        <taxon>Fabales</taxon>
        <taxon>Fabaceae</taxon>
        <taxon>Papilionoideae</taxon>
        <taxon>50 kb inversion clade</taxon>
        <taxon>genistoids sensu lato</taxon>
        <taxon>core genistoids</taxon>
        <taxon>Genisteae</taxon>
        <taxon>Lupinus</taxon>
    </lineage>
</organism>
<gene>
    <name evidence="2" type="ORF">Lalb_Chr13g0303351</name>
</gene>
<comment type="caution">
    <text evidence="2">The sequence shown here is derived from an EMBL/GenBank/DDBJ whole genome shotgun (WGS) entry which is preliminary data.</text>
</comment>
<dbReference type="EMBL" id="WOCE01000013">
    <property type="protein sequence ID" value="KAE9601963.1"/>
    <property type="molecule type" value="Genomic_DNA"/>
</dbReference>
<dbReference type="AlphaFoldDB" id="A0A6A4PKA7"/>
<name>A0A6A4PKA7_LUPAL</name>
<evidence type="ECO:0000313" key="2">
    <source>
        <dbReference type="EMBL" id="KAE9601963.1"/>
    </source>
</evidence>
<protein>
    <submittedName>
        <fullName evidence="2">Putative ABC transporter A, ABCA</fullName>
    </submittedName>
</protein>
<keyword evidence="1" id="KW-1133">Transmembrane helix</keyword>
<keyword evidence="1" id="KW-0472">Membrane</keyword>
<evidence type="ECO:0000256" key="1">
    <source>
        <dbReference type="SAM" id="Phobius"/>
    </source>
</evidence>
<dbReference type="OrthoDB" id="1429037at2759"/>
<keyword evidence="1" id="KW-0812">Transmembrane</keyword>
<sequence>MANPAPASFWAQANALFRKNLTYQKRNVKTNIRLILFPVLLCVILVVLQRIVDRVQSKDDGNICVKNSSKKEGDANWYATGDISKVPVCAVPNPPQWPPFLQLPNPLFSAVQTNILPFSDLPNHKCRARVECPLTMLFTASNFSFAQCK</sequence>